<evidence type="ECO:0000313" key="1">
    <source>
        <dbReference type="EMBL" id="MFD2419690.1"/>
    </source>
</evidence>
<dbReference type="RefSeq" id="WP_378267720.1">
    <property type="nucleotide sequence ID" value="NZ_JBHUKR010000013.1"/>
</dbReference>
<name>A0ABW5FYE6_9PSEU</name>
<evidence type="ECO:0000313" key="2">
    <source>
        <dbReference type="Proteomes" id="UP001597417"/>
    </source>
</evidence>
<dbReference type="Proteomes" id="UP001597417">
    <property type="component" value="Unassembled WGS sequence"/>
</dbReference>
<dbReference type="InterPro" id="IPR029058">
    <property type="entry name" value="AB_hydrolase_fold"/>
</dbReference>
<proteinExistence type="predicted"/>
<dbReference type="SUPFAM" id="SSF53474">
    <property type="entry name" value="alpha/beta-Hydrolases"/>
    <property type="match status" value="1"/>
</dbReference>
<keyword evidence="2" id="KW-1185">Reference proteome</keyword>
<reference evidence="2" key="1">
    <citation type="journal article" date="2019" name="Int. J. Syst. Evol. Microbiol.">
        <title>The Global Catalogue of Microorganisms (GCM) 10K type strain sequencing project: providing services to taxonomists for standard genome sequencing and annotation.</title>
        <authorList>
            <consortium name="The Broad Institute Genomics Platform"/>
            <consortium name="The Broad Institute Genome Sequencing Center for Infectious Disease"/>
            <person name="Wu L."/>
            <person name="Ma J."/>
        </authorList>
    </citation>
    <scope>NUCLEOTIDE SEQUENCE [LARGE SCALE GENOMIC DNA]</scope>
    <source>
        <strain evidence="2">CGMCC 4.7645</strain>
    </source>
</reference>
<gene>
    <name evidence="1" type="ORF">ACFSXZ_25505</name>
</gene>
<dbReference type="Gene3D" id="3.40.50.1820">
    <property type="entry name" value="alpha/beta hydrolase"/>
    <property type="match status" value="1"/>
</dbReference>
<organism evidence="1 2">
    <name type="scientific">Amycolatopsis pigmentata</name>
    <dbReference type="NCBI Taxonomy" id="450801"/>
    <lineage>
        <taxon>Bacteria</taxon>
        <taxon>Bacillati</taxon>
        <taxon>Actinomycetota</taxon>
        <taxon>Actinomycetes</taxon>
        <taxon>Pseudonocardiales</taxon>
        <taxon>Pseudonocardiaceae</taxon>
        <taxon>Amycolatopsis</taxon>
    </lineage>
</organism>
<sequence length="158" mass="17366">MTGDWQAVVRALGALGMVDPGHLAFLGMSMGTRFGLPLSAALDDRLRCVVLGKFGLRQGPGFPKGLEAAGRMAADAGRIHAPALFHLQWDDEVFPRDGQLALFDSLGSRDKRLLGYAGSHAETRPDAIVLWRDFVCDHLRSRPGHTKKRWAHPEARTR</sequence>
<comment type="caution">
    <text evidence="1">The sequence shown here is derived from an EMBL/GenBank/DDBJ whole genome shotgun (WGS) entry which is preliminary data.</text>
</comment>
<accession>A0ABW5FYE6</accession>
<protein>
    <submittedName>
        <fullName evidence="1">Uncharacterized protein</fullName>
    </submittedName>
</protein>
<dbReference type="EMBL" id="JBHUKR010000013">
    <property type="protein sequence ID" value="MFD2419690.1"/>
    <property type="molecule type" value="Genomic_DNA"/>
</dbReference>